<dbReference type="EMBL" id="CADCTD010000049">
    <property type="protein sequence ID" value="CAA9236053.1"/>
    <property type="molecule type" value="Genomic_DNA"/>
</dbReference>
<keyword evidence="2" id="KW-0808">Transferase</keyword>
<reference evidence="2" key="1">
    <citation type="submission" date="2020-02" db="EMBL/GenBank/DDBJ databases">
        <authorList>
            <person name="Meier V. D."/>
        </authorList>
    </citation>
    <scope>NUCLEOTIDE SEQUENCE</scope>
    <source>
        <strain evidence="2">AVDCRST_MAG27</strain>
    </source>
</reference>
<dbReference type="Gene3D" id="3.40.50.150">
    <property type="entry name" value="Vaccinia Virus protein VP39"/>
    <property type="match status" value="1"/>
</dbReference>
<dbReference type="InterPro" id="IPR041698">
    <property type="entry name" value="Methyltransf_25"/>
</dbReference>
<accession>A0A6J4HY04</accession>
<dbReference type="CDD" id="cd02440">
    <property type="entry name" value="AdoMet_MTases"/>
    <property type="match status" value="1"/>
</dbReference>
<dbReference type="InterPro" id="IPR050723">
    <property type="entry name" value="CFA/CMAS"/>
</dbReference>
<dbReference type="SUPFAM" id="SSF53335">
    <property type="entry name" value="S-adenosyl-L-methionine-dependent methyltransferases"/>
    <property type="match status" value="1"/>
</dbReference>
<evidence type="ECO:0000313" key="2">
    <source>
        <dbReference type="EMBL" id="CAA9236053.1"/>
    </source>
</evidence>
<dbReference type="PANTHER" id="PTHR43667:SF2">
    <property type="entry name" value="FATTY ACID C-METHYL TRANSFERASE"/>
    <property type="match status" value="1"/>
</dbReference>
<organism evidence="2">
    <name type="scientific">uncultured Craurococcus sp</name>
    <dbReference type="NCBI Taxonomy" id="1135998"/>
    <lineage>
        <taxon>Bacteria</taxon>
        <taxon>Pseudomonadati</taxon>
        <taxon>Pseudomonadota</taxon>
        <taxon>Alphaproteobacteria</taxon>
        <taxon>Acetobacterales</taxon>
        <taxon>Acetobacteraceae</taxon>
        <taxon>Craurococcus</taxon>
        <taxon>environmental samples</taxon>
    </lineage>
</organism>
<protein>
    <submittedName>
        <fullName evidence="2">Methyltransferase</fullName>
    </submittedName>
</protein>
<sequence>MPGEGPNAPQAAYWNGPSTRAWAREHERIDARFAPILDRLLARAAAQPGERVLDIGCGSGTSTIALAERVGPAGRVLGIDIAAESVEVARRRIDAAGLAQAEVLLADAATHPFPPGGFDLLASRFGVMFFLQPIAAFAHLRAALRPGARVVLTAFRSPAENRWTTGAAAAVRDLVPPPPPPGPEEPGQFAFADPARVERILRGAGFAEVALAPEDVPMRLGADAAEAAAFAMTLGQVSRALQDAPDGAREGLREVVRDRLLDFYRAAEGPAGVTMPAAIWLVTARA</sequence>
<dbReference type="InterPro" id="IPR029063">
    <property type="entry name" value="SAM-dependent_MTases_sf"/>
</dbReference>
<gene>
    <name evidence="2" type="ORF">AVDCRST_MAG27-2271</name>
</gene>
<feature type="domain" description="Methyltransferase" evidence="1">
    <location>
        <begin position="52"/>
        <end position="147"/>
    </location>
</feature>
<name>A0A6J4HY04_9PROT</name>
<dbReference type="Pfam" id="PF13649">
    <property type="entry name" value="Methyltransf_25"/>
    <property type="match status" value="1"/>
</dbReference>
<evidence type="ECO:0000259" key="1">
    <source>
        <dbReference type="Pfam" id="PF13649"/>
    </source>
</evidence>
<keyword evidence="2" id="KW-0489">Methyltransferase</keyword>
<proteinExistence type="predicted"/>
<dbReference type="GO" id="GO:0032259">
    <property type="term" value="P:methylation"/>
    <property type="evidence" value="ECO:0007669"/>
    <property type="project" value="UniProtKB-KW"/>
</dbReference>
<dbReference type="GO" id="GO:0008168">
    <property type="term" value="F:methyltransferase activity"/>
    <property type="evidence" value="ECO:0007669"/>
    <property type="project" value="UniProtKB-KW"/>
</dbReference>
<dbReference type="PANTHER" id="PTHR43667">
    <property type="entry name" value="CYCLOPROPANE-FATTY-ACYL-PHOSPHOLIPID SYNTHASE"/>
    <property type="match status" value="1"/>
</dbReference>
<dbReference type="AlphaFoldDB" id="A0A6J4HY04"/>